<dbReference type="PROSITE" id="PS50977">
    <property type="entry name" value="HTH_TETR_2"/>
    <property type="match status" value="1"/>
</dbReference>
<feature type="DNA-binding region" description="H-T-H motif" evidence="4">
    <location>
        <begin position="59"/>
        <end position="78"/>
    </location>
</feature>
<dbReference type="SUPFAM" id="SSF46689">
    <property type="entry name" value="Homeodomain-like"/>
    <property type="match status" value="1"/>
</dbReference>
<dbReference type="InterPro" id="IPR001647">
    <property type="entry name" value="HTH_TetR"/>
</dbReference>
<dbReference type="Proteomes" id="UP000479226">
    <property type="component" value="Unassembled WGS sequence"/>
</dbReference>
<gene>
    <name evidence="6" type="ORF">G6N77_13470</name>
</gene>
<evidence type="ECO:0000256" key="2">
    <source>
        <dbReference type="ARBA" id="ARBA00023125"/>
    </source>
</evidence>
<keyword evidence="1" id="KW-0805">Transcription regulation</keyword>
<evidence type="ECO:0000259" key="5">
    <source>
        <dbReference type="PROSITE" id="PS50977"/>
    </source>
</evidence>
<feature type="domain" description="HTH tetR-type" evidence="5">
    <location>
        <begin position="36"/>
        <end position="96"/>
    </location>
</feature>
<organism evidence="6 7">
    <name type="scientific">Arthrobacter silviterrae</name>
    <dbReference type="NCBI Taxonomy" id="2026658"/>
    <lineage>
        <taxon>Bacteria</taxon>
        <taxon>Bacillati</taxon>
        <taxon>Actinomycetota</taxon>
        <taxon>Actinomycetes</taxon>
        <taxon>Micrococcales</taxon>
        <taxon>Micrococcaceae</taxon>
        <taxon>Arthrobacter</taxon>
    </lineage>
</organism>
<name>A0ABX0DGE2_9MICC</name>
<evidence type="ECO:0000256" key="4">
    <source>
        <dbReference type="PROSITE-ProRule" id="PRU00335"/>
    </source>
</evidence>
<keyword evidence="7" id="KW-1185">Reference proteome</keyword>
<evidence type="ECO:0000313" key="7">
    <source>
        <dbReference type="Proteomes" id="UP000479226"/>
    </source>
</evidence>
<dbReference type="PANTHER" id="PTHR30055:SF234">
    <property type="entry name" value="HTH-TYPE TRANSCRIPTIONAL REGULATOR BETI"/>
    <property type="match status" value="1"/>
</dbReference>
<evidence type="ECO:0000256" key="3">
    <source>
        <dbReference type="ARBA" id="ARBA00023163"/>
    </source>
</evidence>
<accession>A0ABX0DGE2</accession>
<evidence type="ECO:0000256" key="1">
    <source>
        <dbReference type="ARBA" id="ARBA00023015"/>
    </source>
</evidence>
<evidence type="ECO:0000313" key="6">
    <source>
        <dbReference type="EMBL" id="NGN84460.1"/>
    </source>
</evidence>
<dbReference type="InterPro" id="IPR009057">
    <property type="entry name" value="Homeodomain-like_sf"/>
</dbReference>
<keyword evidence="3" id="KW-0804">Transcription</keyword>
<dbReference type="Pfam" id="PF00440">
    <property type="entry name" value="TetR_N"/>
    <property type="match status" value="1"/>
</dbReference>
<reference evidence="6 7" key="1">
    <citation type="submission" date="2020-02" db="EMBL/GenBank/DDBJ databases">
        <title>Genome sequence of the type strain DSM 27180 of Arthrobacter silviterrae.</title>
        <authorList>
            <person name="Gao J."/>
            <person name="Sun J."/>
        </authorList>
    </citation>
    <scope>NUCLEOTIDE SEQUENCE [LARGE SCALE GENOMIC DNA]</scope>
    <source>
        <strain evidence="6 7">DSM 27180</strain>
    </source>
</reference>
<dbReference type="InterPro" id="IPR050109">
    <property type="entry name" value="HTH-type_TetR-like_transc_reg"/>
</dbReference>
<dbReference type="Gene3D" id="1.10.357.10">
    <property type="entry name" value="Tetracycline Repressor, domain 2"/>
    <property type="match status" value="1"/>
</dbReference>
<comment type="caution">
    <text evidence="6">The sequence shown here is derived from an EMBL/GenBank/DDBJ whole genome shotgun (WGS) entry which is preliminary data.</text>
</comment>
<dbReference type="EMBL" id="JAAKZI010000024">
    <property type="protein sequence ID" value="NGN84460.1"/>
    <property type="molecule type" value="Genomic_DNA"/>
</dbReference>
<keyword evidence="2 4" id="KW-0238">DNA-binding</keyword>
<sequence>MKVPREVPVPEPVQHAVPRRAKGRVYSGLDPSTRAQERRDRLIAAGIQVFGTTGYLRATVKDVCREAGLSERYFYESFEGREHLLAEVYSHLVERLFAATQAGMESAGGDVVKGAHAGLSAFVGFLLGDRRHARIVLIEVVAVSPHLDAKRFEVLGSFANIVHQQVLLDQGPVNAGNLEDALPVSDFAALTAVALVGAVNHLLVNVLMGVAPQDEALVVEVGFRLFEQARAGLQNRPTA</sequence>
<proteinExistence type="predicted"/>
<dbReference type="PANTHER" id="PTHR30055">
    <property type="entry name" value="HTH-TYPE TRANSCRIPTIONAL REGULATOR RUTR"/>
    <property type="match status" value="1"/>
</dbReference>
<dbReference type="RefSeq" id="WP_165182682.1">
    <property type="nucleotide sequence ID" value="NZ_JAAKZI010000024.1"/>
</dbReference>
<protein>
    <submittedName>
        <fullName evidence="6">TetR/AcrR family transcriptional regulator</fullName>
    </submittedName>
</protein>